<gene>
    <name evidence="9" type="ORF">UCRPC4_g03532</name>
</gene>
<dbReference type="InterPro" id="IPR029510">
    <property type="entry name" value="Ald_DH_CS_GLU"/>
</dbReference>
<dbReference type="Gene3D" id="3.40.605.10">
    <property type="entry name" value="Aldehyde Dehydrogenase, Chain A, domain 1"/>
    <property type="match status" value="2"/>
</dbReference>
<reference evidence="9 10" key="1">
    <citation type="submission" date="2015-05" db="EMBL/GenBank/DDBJ databases">
        <title>Distinctive expansion of gene families associated with plant cell wall degradation and secondary metabolism in the genomes of grapevine trunk pathogens.</title>
        <authorList>
            <person name="Lawrence D.P."/>
            <person name="Travadon R."/>
            <person name="Rolshausen P.E."/>
            <person name="Baumgartner K."/>
        </authorList>
    </citation>
    <scope>NUCLEOTIDE SEQUENCE [LARGE SCALE GENOMIC DNA]</scope>
    <source>
        <strain evidence="9">UCRPC4</strain>
    </source>
</reference>
<evidence type="ECO:0000256" key="2">
    <source>
        <dbReference type="ARBA" id="ARBA00023002"/>
    </source>
</evidence>
<dbReference type="AlphaFoldDB" id="A0A0G2EH84"/>
<comment type="caution">
    <text evidence="9">The sequence shown here is derived from an EMBL/GenBank/DDBJ whole genome shotgun (WGS) entry which is preliminary data.</text>
</comment>
<feature type="active site" evidence="5">
    <location>
        <position position="226"/>
    </location>
</feature>
<evidence type="ECO:0000256" key="5">
    <source>
        <dbReference type="PROSITE-ProRule" id="PRU10007"/>
    </source>
</evidence>
<dbReference type="SUPFAM" id="SSF53720">
    <property type="entry name" value="ALDH-like"/>
    <property type="match status" value="1"/>
</dbReference>
<dbReference type="Pfam" id="PF00171">
    <property type="entry name" value="Aldedh"/>
    <property type="match status" value="1"/>
</dbReference>
<evidence type="ECO:0000259" key="8">
    <source>
        <dbReference type="Pfam" id="PF00171"/>
    </source>
</evidence>
<dbReference type="PROSITE" id="PS00070">
    <property type="entry name" value="ALDEHYDE_DEHYDR_CYS"/>
    <property type="match status" value="1"/>
</dbReference>
<dbReference type="Gene3D" id="3.40.309.10">
    <property type="entry name" value="Aldehyde Dehydrogenase, Chain A, domain 2"/>
    <property type="match status" value="1"/>
</dbReference>
<evidence type="ECO:0000256" key="4">
    <source>
        <dbReference type="ARBA" id="ARBA00049194"/>
    </source>
</evidence>
<dbReference type="EC" id="1.2.1.3" evidence="3"/>
<dbReference type="EMBL" id="LCWF01000083">
    <property type="protein sequence ID" value="KKY21581.1"/>
    <property type="molecule type" value="Genomic_DNA"/>
</dbReference>
<dbReference type="OrthoDB" id="310895at2759"/>
<dbReference type="GO" id="GO:0004029">
    <property type="term" value="F:aldehyde dehydrogenase (NAD+) activity"/>
    <property type="evidence" value="ECO:0007669"/>
    <property type="project" value="UniProtKB-EC"/>
</dbReference>
<keyword evidence="10" id="KW-1185">Reference proteome</keyword>
<dbReference type="InterPro" id="IPR015590">
    <property type="entry name" value="Aldehyde_DH_dom"/>
</dbReference>
<feature type="region of interest" description="Disordered" evidence="7">
    <location>
        <begin position="533"/>
        <end position="583"/>
    </location>
</feature>
<comment type="similarity">
    <text evidence="1 6">Belongs to the aldehyde dehydrogenase family.</text>
</comment>
<dbReference type="InterPro" id="IPR016161">
    <property type="entry name" value="Ald_DH/histidinol_DH"/>
</dbReference>
<feature type="compositionally biased region" description="Basic and acidic residues" evidence="7">
    <location>
        <begin position="544"/>
        <end position="556"/>
    </location>
</feature>
<dbReference type="InterPro" id="IPR016160">
    <property type="entry name" value="Ald_DH_CS_CYS"/>
</dbReference>
<keyword evidence="2 6" id="KW-0560">Oxidoreductase</keyword>
<dbReference type="InterPro" id="IPR016162">
    <property type="entry name" value="Ald_DH_N"/>
</dbReference>
<accession>A0A0G2EH84</accession>
<dbReference type="PROSITE" id="PS00687">
    <property type="entry name" value="ALDEHYDE_DEHYDR_GLU"/>
    <property type="match status" value="1"/>
</dbReference>
<dbReference type="FunFam" id="3.40.605.10:FF:000007">
    <property type="entry name" value="NAD/NADP-dependent betaine aldehyde dehydrogenase"/>
    <property type="match status" value="1"/>
</dbReference>
<evidence type="ECO:0000256" key="3">
    <source>
        <dbReference type="ARBA" id="ARBA00024226"/>
    </source>
</evidence>
<dbReference type="InterPro" id="IPR016163">
    <property type="entry name" value="Ald_DH_C"/>
</dbReference>
<name>A0A0G2EH84_PHACM</name>
<evidence type="ECO:0000256" key="6">
    <source>
        <dbReference type="RuleBase" id="RU003345"/>
    </source>
</evidence>
<sequence length="662" mass="70467">MHYASYVPSKANKTLPVYNPVDNSFITDVHEAGESDIDDAVAAARAAFESGPWSTMGKQERAKIMLKFADLVEAELPELSKLHTICMGQPLQFAILFSQQLPAMFRYYAGYIDKISGETHTPDGDGCFKIVSYEPYGIAPALAAGNTAIFKPSEKSPLACLALGRLVIEAGFPPGVINLVTGAGTTGSLMSSHMGIQKLSFTGTAHVGRLIQIAAAKSNFKSVALELSGKSAALVFDDADLPLAIAHCSQEMLLNTGQICAATSKLLVHESIAPKFIEGVKQAFKDLGGPAMGDPMDKNTFLGPLADQKHFDMVMGYINGAKKEGIELLAGGERKGTEGNFLLPTLFMNPGANSKIWKEDMFGPVAMITTFKDEDEALKLANDTEYGLSGRIYTSSYSRALRVGRRLQVGACGINGAAIPHYSWPFGGWKLSGHGKEGGLLGLKEYLQVKTLYIFPHPQQPLVHLLTLLPTNPPTPDLALATTATIPPTTSSTKENPTFHNILQSVIAENAPSDPSVHYQALAFASSGGGPLAAGGTFHASPSHNRDRDRRRRADGSHPVGGGGKEAVGGAANAQGGAGSGGRGGWIHVSDERHPPDFGRIAEPEDIFGSIEVDGEGKVIPGTYQVSGTYRLVTRDGVLGLSDFLRGKLLERLKIEEAARKN</sequence>
<proteinExistence type="inferred from homology"/>
<reference evidence="9 10" key="2">
    <citation type="submission" date="2015-05" db="EMBL/GenBank/DDBJ databases">
        <authorList>
            <person name="Morales-Cruz A."/>
            <person name="Amrine K.C."/>
            <person name="Cantu D."/>
        </authorList>
    </citation>
    <scope>NUCLEOTIDE SEQUENCE [LARGE SCALE GENOMIC DNA]</scope>
    <source>
        <strain evidence="9">UCRPC4</strain>
    </source>
</reference>
<evidence type="ECO:0000313" key="9">
    <source>
        <dbReference type="EMBL" id="KKY21581.1"/>
    </source>
</evidence>
<protein>
    <recommendedName>
        <fullName evidence="3">aldehyde dehydrogenase (NAD(+))</fullName>
        <ecNumber evidence="3">1.2.1.3</ecNumber>
    </recommendedName>
</protein>
<dbReference type="PANTHER" id="PTHR11699">
    <property type="entry name" value="ALDEHYDE DEHYDROGENASE-RELATED"/>
    <property type="match status" value="1"/>
</dbReference>
<dbReference type="Proteomes" id="UP000053317">
    <property type="component" value="Unassembled WGS sequence"/>
</dbReference>
<organism evidence="9 10">
    <name type="scientific">Phaeomoniella chlamydospora</name>
    <name type="common">Phaeoacremonium chlamydosporum</name>
    <dbReference type="NCBI Taxonomy" id="158046"/>
    <lineage>
        <taxon>Eukaryota</taxon>
        <taxon>Fungi</taxon>
        <taxon>Dikarya</taxon>
        <taxon>Ascomycota</taxon>
        <taxon>Pezizomycotina</taxon>
        <taxon>Eurotiomycetes</taxon>
        <taxon>Chaetothyriomycetidae</taxon>
        <taxon>Phaeomoniellales</taxon>
        <taxon>Phaeomoniellaceae</taxon>
        <taxon>Phaeomoniella</taxon>
    </lineage>
</organism>
<evidence type="ECO:0000313" key="10">
    <source>
        <dbReference type="Proteomes" id="UP000053317"/>
    </source>
</evidence>
<evidence type="ECO:0000256" key="7">
    <source>
        <dbReference type="SAM" id="MobiDB-lite"/>
    </source>
</evidence>
<comment type="catalytic activity">
    <reaction evidence="4">
        <text>an aldehyde + NAD(+) + H2O = a carboxylate + NADH + 2 H(+)</text>
        <dbReference type="Rhea" id="RHEA:16185"/>
        <dbReference type="ChEBI" id="CHEBI:15377"/>
        <dbReference type="ChEBI" id="CHEBI:15378"/>
        <dbReference type="ChEBI" id="CHEBI:17478"/>
        <dbReference type="ChEBI" id="CHEBI:29067"/>
        <dbReference type="ChEBI" id="CHEBI:57540"/>
        <dbReference type="ChEBI" id="CHEBI:57945"/>
        <dbReference type="EC" id="1.2.1.3"/>
    </reaction>
</comment>
<evidence type="ECO:0000256" key="1">
    <source>
        <dbReference type="ARBA" id="ARBA00009986"/>
    </source>
</evidence>
<feature type="domain" description="Aldehyde dehydrogenase" evidence="8">
    <location>
        <begin position="7"/>
        <end position="451"/>
    </location>
</feature>